<dbReference type="NCBIfam" id="TIGR02532">
    <property type="entry name" value="IV_pilin_GFxxxE"/>
    <property type="match status" value="1"/>
</dbReference>
<evidence type="ECO:0000313" key="2">
    <source>
        <dbReference type="EMBL" id="KKU49092.1"/>
    </source>
</evidence>
<dbReference type="Pfam" id="PF07963">
    <property type="entry name" value="N_methyl"/>
    <property type="match status" value="1"/>
</dbReference>
<accession>A0A0G1QW32</accession>
<dbReference type="Proteomes" id="UP000033946">
    <property type="component" value="Unassembled WGS sequence"/>
</dbReference>
<dbReference type="InterPro" id="IPR045584">
    <property type="entry name" value="Pilin-like"/>
</dbReference>
<proteinExistence type="predicted"/>
<keyword evidence="1" id="KW-0812">Transmembrane</keyword>
<dbReference type="AlphaFoldDB" id="A0A0G1QW32"/>
<dbReference type="PROSITE" id="PS00409">
    <property type="entry name" value="PROKAR_NTER_METHYL"/>
    <property type="match status" value="1"/>
</dbReference>
<feature type="transmembrane region" description="Helical" evidence="1">
    <location>
        <begin position="12"/>
        <end position="33"/>
    </location>
</feature>
<evidence type="ECO:0000256" key="1">
    <source>
        <dbReference type="SAM" id="Phobius"/>
    </source>
</evidence>
<dbReference type="EMBL" id="LCNE01000006">
    <property type="protein sequence ID" value="KKU49092.1"/>
    <property type="molecule type" value="Genomic_DNA"/>
</dbReference>
<protein>
    <submittedName>
        <fullName evidence="2">General secretory pathway protein G</fullName>
    </submittedName>
</protein>
<comment type="caution">
    <text evidence="2">The sequence shown here is derived from an EMBL/GenBank/DDBJ whole genome shotgun (WGS) entry which is preliminary data.</text>
</comment>
<dbReference type="SUPFAM" id="SSF54523">
    <property type="entry name" value="Pili subunits"/>
    <property type="match status" value="1"/>
</dbReference>
<keyword evidence="1" id="KW-1133">Transmembrane helix</keyword>
<dbReference type="InterPro" id="IPR012902">
    <property type="entry name" value="N_methyl_site"/>
</dbReference>
<name>A0A0G1QW32_UNCKA</name>
<reference evidence="2 3" key="1">
    <citation type="journal article" date="2015" name="Nature">
        <title>rRNA introns, odd ribosomes, and small enigmatic genomes across a large radiation of phyla.</title>
        <authorList>
            <person name="Brown C.T."/>
            <person name="Hug L.A."/>
            <person name="Thomas B.C."/>
            <person name="Sharon I."/>
            <person name="Castelle C.J."/>
            <person name="Singh A."/>
            <person name="Wilkins M.J."/>
            <person name="Williams K.H."/>
            <person name="Banfield J.F."/>
        </authorList>
    </citation>
    <scope>NUCLEOTIDE SEQUENCE [LARGE SCALE GENOMIC DNA]</scope>
</reference>
<dbReference type="PANTHER" id="PTHR30093">
    <property type="entry name" value="GENERAL SECRETION PATHWAY PROTEIN G"/>
    <property type="match status" value="1"/>
</dbReference>
<dbReference type="Gene3D" id="3.30.700.10">
    <property type="entry name" value="Glycoprotein, Type 4 Pilin"/>
    <property type="match status" value="1"/>
</dbReference>
<keyword evidence="1" id="KW-0472">Membrane</keyword>
<organism evidence="2 3">
    <name type="scientific">candidate division WWE3 bacterium GW2011_GWA2_46_9</name>
    <dbReference type="NCBI Taxonomy" id="1619111"/>
    <lineage>
        <taxon>Bacteria</taxon>
        <taxon>Katanobacteria</taxon>
    </lineage>
</organism>
<evidence type="ECO:0000313" key="3">
    <source>
        <dbReference type="Proteomes" id="UP000033946"/>
    </source>
</evidence>
<gene>
    <name evidence="2" type="ORF">UX69_C0006G0020</name>
</gene>
<sequence>MNLPPKEKGFTLIELLIAIVIIGVLAGVLIAIINPTAQRNKAADAGVKAAMNKVALATEGYVSSYGTIPDEVQFLAALQNVTEFGTSCSTDGANDCLFTVSGNSLPATCGANNWGGEGTNQCQYRYTGVAGTTQFDVYAKSYGITNVVFLYDNTVGDIQHCDITGSTCIIP</sequence>